<dbReference type="Proteomes" id="UP000030764">
    <property type="component" value="Unassembled WGS sequence"/>
</dbReference>
<name>A0A085LXB1_9BILA</name>
<proteinExistence type="predicted"/>
<organism evidence="1 2">
    <name type="scientific">Trichuris suis</name>
    <name type="common">pig whipworm</name>
    <dbReference type="NCBI Taxonomy" id="68888"/>
    <lineage>
        <taxon>Eukaryota</taxon>
        <taxon>Metazoa</taxon>
        <taxon>Ecdysozoa</taxon>
        <taxon>Nematoda</taxon>
        <taxon>Enoplea</taxon>
        <taxon>Dorylaimia</taxon>
        <taxon>Trichinellida</taxon>
        <taxon>Trichuridae</taxon>
        <taxon>Trichuris</taxon>
    </lineage>
</organism>
<reference evidence="1 2" key="1">
    <citation type="journal article" date="2014" name="Nat. Genet.">
        <title>Genome and transcriptome of the porcine whipworm Trichuris suis.</title>
        <authorList>
            <person name="Jex A.R."/>
            <person name="Nejsum P."/>
            <person name="Schwarz E.M."/>
            <person name="Hu L."/>
            <person name="Young N.D."/>
            <person name="Hall R.S."/>
            <person name="Korhonen P.K."/>
            <person name="Liao S."/>
            <person name="Thamsborg S."/>
            <person name="Xia J."/>
            <person name="Xu P."/>
            <person name="Wang S."/>
            <person name="Scheerlinck J.P."/>
            <person name="Hofmann A."/>
            <person name="Sternberg P.W."/>
            <person name="Wang J."/>
            <person name="Gasser R.B."/>
        </authorList>
    </citation>
    <scope>NUCLEOTIDE SEQUENCE [LARGE SCALE GENOMIC DNA]</scope>
    <source>
        <strain evidence="1">DCEP-RM93M</strain>
    </source>
</reference>
<sequence length="259" mass="28410">MNVCSKCRVPIMDGSPANFFSKVSSAVTNVGLQAEDKETYELLHECELSMLLLALTNSESSQSNRSLEVLKLSLDNSVLGEGNSSGSFLRAHKLPKPKNDLLGPRLDRTAVPLWVPERVQSDFVSALGISLAGCCLRRCLSMLHLRATEPRPNVPELLALTLLLLLPPLLNFINRRLGNLLTLKDGKAGSWTSSEAPWDSIGFFEVQPVLNVPNLARSPDRQCFDWSTGVENGGNPTKWLSSLSSAKEIDLRFFSNSSN</sequence>
<evidence type="ECO:0000313" key="2">
    <source>
        <dbReference type="Proteomes" id="UP000030764"/>
    </source>
</evidence>
<dbReference type="EMBL" id="KL363267">
    <property type="protein sequence ID" value="KFD49607.1"/>
    <property type="molecule type" value="Genomic_DNA"/>
</dbReference>
<evidence type="ECO:0000313" key="1">
    <source>
        <dbReference type="EMBL" id="KFD49607.1"/>
    </source>
</evidence>
<gene>
    <name evidence="1" type="ORF">M513_09550</name>
</gene>
<protein>
    <submittedName>
        <fullName evidence="1">Uncharacterized protein</fullName>
    </submittedName>
</protein>
<dbReference type="AlphaFoldDB" id="A0A085LXB1"/>
<accession>A0A085LXB1</accession>
<keyword evidence="2" id="KW-1185">Reference proteome</keyword>